<dbReference type="EMBL" id="PYHO01000002">
    <property type="protein sequence ID" value="PSR48167.1"/>
    <property type="molecule type" value="Genomic_DNA"/>
</dbReference>
<keyword evidence="8" id="KW-0533">Nickel</keyword>
<keyword evidence="5 8" id="KW-0464">Manganese</keyword>
<evidence type="ECO:0000313" key="12">
    <source>
        <dbReference type="EMBL" id="PSR48167.1"/>
    </source>
</evidence>
<proteinExistence type="inferred from homology"/>
<dbReference type="Gene3D" id="3.40.50.720">
    <property type="entry name" value="NAD(P)-binding Rossmann-like Domain"/>
    <property type="match status" value="1"/>
</dbReference>
<feature type="binding site" evidence="7">
    <location>
        <position position="145"/>
    </location>
    <ligand>
        <name>substrate</name>
    </ligand>
</feature>
<dbReference type="PANTHER" id="PTHR32092">
    <property type="entry name" value="6-PHOSPHO-BETA-GLUCOSIDASE-RELATED"/>
    <property type="match status" value="1"/>
</dbReference>
<feature type="domain" description="Glycosyl hydrolase family 4 C-terminal" evidence="11">
    <location>
        <begin position="191"/>
        <end position="434"/>
    </location>
</feature>
<comment type="similarity">
    <text evidence="1 10">Belongs to the glycosyl hydrolase 4 family.</text>
</comment>
<gene>
    <name evidence="12" type="ORF">C8256_03180</name>
</gene>
<name>A0A2T2Y6L2_9ENTR</name>
<keyword evidence="8" id="KW-0170">Cobalt</keyword>
<evidence type="ECO:0000256" key="10">
    <source>
        <dbReference type="RuleBase" id="RU361152"/>
    </source>
</evidence>
<organism evidence="12 13">
    <name type="scientific">Kluyvera genomosp. 2</name>
    <dbReference type="NCBI Taxonomy" id="2774054"/>
    <lineage>
        <taxon>Bacteria</taxon>
        <taxon>Pseudomonadati</taxon>
        <taxon>Pseudomonadota</taxon>
        <taxon>Gammaproteobacteria</taxon>
        <taxon>Enterobacterales</taxon>
        <taxon>Enterobacteriaceae</taxon>
        <taxon>Kluyvera</taxon>
    </lineage>
</organism>
<feature type="site" description="Increases basicity of active site Tyr" evidence="9">
    <location>
        <position position="106"/>
    </location>
</feature>
<keyword evidence="8" id="KW-0408">Iron</keyword>
<dbReference type="AlphaFoldDB" id="A0A2T2Y6L2"/>
<reference evidence="12 13" key="1">
    <citation type="submission" date="2018-03" db="EMBL/GenBank/DDBJ databases">
        <title>First report of an OXA-48+CTX-M-M-producing Kluyvera ascorbata clone recovered from patients admitted in a University Hospital in Madrid, Spain.</title>
        <authorList>
            <person name="Hernandez-Garcia M."/>
            <person name="Leon-Sampedro R."/>
            <person name="Perez-Viso B."/>
            <person name="Morosini M.I."/>
            <person name="Lopez-Fresnena N."/>
            <person name="Coque T.M."/>
            <person name="Bonten M."/>
            <person name="Malhotra-Kumar S."/>
            <person name="Ruiz-Garbajosa P."/>
            <person name="Canton R."/>
        </authorList>
    </citation>
    <scope>NUCLEOTIDE SEQUENCE [LARGE SCALE GENOMIC DNA]</scope>
    <source>
        <strain evidence="12 13">KA2</strain>
    </source>
</reference>
<evidence type="ECO:0000256" key="7">
    <source>
        <dbReference type="PIRSR" id="PIRSR601088-2"/>
    </source>
</evidence>
<evidence type="ECO:0000256" key="9">
    <source>
        <dbReference type="PIRSR" id="PIRSR601088-4"/>
    </source>
</evidence>
<protein>
    <submittedName>
        <fullName evidence="12">Glycoside hydrolase</fullName>
    </submittedName>
</protein>
<accession>A0A2T2Y6L2</accession>
<evidence type="ECO:0000256" key="3">
    <source>
        <dbReference type="ARBA" id="ARBA00022801"/>
    </source>
</evidence>
<dbReference type="Gene3D" id="3.90.110.10">
    <property type="entry name" value="Lactate dehydrogenase/glycoside hydrolase, family 4, C-terminal"/>
    <property type="match status" value="1"/>
</dbReference>
<dbReference type="Pfam" id="PF11975">
    <property type="entry name" value="Glyco_hydro_4C"/>
    <property type="match status" value="1"/>
</dbReference>
<keyword evidence="4 10" id="KW-0520">NAD</keyword>
<keyword evidence="3 10" id="KW-0378">Hydrolase</keyword>
<dbReference type="GO" id="GO:0004553">
    <property type="term" value="F:hydrolase activity, hydrolyzing O-glycosyl compounds"/>
    <property type="evidence" value="ECO:0007669"/>
    <property type="project" value="InterPro"/>
</dbReference>
<comment type="caution">
    <text evidence="12">The sequence shown here is derived from an EMBL/GenBank/DDBJ whole genome shotgun (WGS) entry which is preliminary data.</text>
</comment>
<evidence type="ECO:0000256" key="4">
    <source>
        <dbReference type="ARBA" id="ARBA00023027"/>
    </source>
</evidence>
<comment type="cofactor">
    <cofactor evidence="10">
        <name>NAD(+)</name>
        <dbReference type="ChEBI" id="CHEBI:57540"/>
    </cofactor>
    <text evidence="10">Binds 1 NAD(+) per subunit.</text>
</comment>
<dbReference type="InterPro" id="IPR015955">
    <property type="entry name" value="Lactate_DH/Glyco_Ohase_4_C"/>
</dbReference>
<feature type="binding site" evidence="8">
    <location>
        <position position="166"/>
    </location>
    <ligand>
        <name>Mn(2+)</name>
        <dbReference type="ChEBI" id="CHEBI:29035"/>
    </ligand>
</feature>
<dbReference type="InterPro" id="IPR001088">
    <property type="entry name" value="Glyco_hydro_4"/>
</dbReference>
<evidence type="ECO:0000313" key="13">
    <source>
        <dbReference type="Proteomes" id="UP000240892"/>
    </source>
</evidence>
<dbReference type="InterPro" id="IPR036291">
    <property type="entry name" value="NAD(P)-bd_dom_sf"/>
</dbReference>
<keyword evidence="6 10" id="KW-0326">Glycosidase</keyword>
<evidence type="ECO:0000256" key="2">
    <source>
        <dbReference type="ARBA" id="ARBA00022723"/>
    </source>
</evidence>
<keyword evidence="13" id="KW-1185">Reference proteome</keyword>
<dbReference type="GO" id="GO:0016616">
    <property type="term" value="F:oxidoreductase activity, acting on the CH-OH group of donors, NAD or NADP as acceptor"/>
    <property type="evidence" value="ECO:0007669"/>
    <property type="project" value="InterPro"/>
</dbReference>
<dbReference type="GO" id="GO:0046872">
    <property type="term" value="F:metal ion binding"/>
    <property type="evidence" value="ECO:0007669"/>
    <property type="project" value="UniProtKB-KW"/>
</dbReference>
<dbReference type="PANTHER" id="PTHR32092:SF5">
    <property type="entry name" value="6-PHOSPHO-BETA-GLUCOSIDASE"/>
    <property type="match status" value="1"/>
</dbReference>
<keyword evidence="2 8" id="KW-0479">Metal-binding</keyword>
<dbReference type="SUPFAM" id="SSF56327">
    <property type="entry name" value="LDH C-terminal domain-like"/>
    <property type="match status" value="1"/>
</dbReference>
<evidence type="ECO:0000259" key="11">
    <source>
        <dbReference type="Pfam" id="PF11975"/>
    </source>
</evidence>
<feature type="binding site" evidence="7">
    <location>
        <position position="90"/>
    </location>
    <ligand>
        <name>substrate</name>
    </ligand>
</feature>
<evidence type="ECO:0000256" key="8">
    <source>
        <dbReference type="PIRSR" id="PIRSR601088-3"/>
    </source>
</evidence>
<feature type="binding site" evidence="8">
    <location>
        <position position="196"/>
    </location>
    <ligand>
        <name>Mn(2+)</name>
        <dbReference type="ChEBI" id="CHEBI:29035"/>
    </ligand>
</feature>
<sequence length="459" mass="51594">MKLTVLGGGGVRAPYLAKTLALQSKQLALTEICFMDINEEKLTIYGGLARAIAKKINPDLTISLTTSPRTALTDANYVITTLRVEGDAGRVFDEKLAQKYNILGQETTGIGGFAMALRSIPVLKEYLELARQVSAKGVLFFNFTNPSGLVTQALINAGYDNVYGICDGPASFMREIAKLLDVDIMRFSATCYGLNHLSFYRDFTVDGKDVSAQILAHQQLFKETEMKLFDEATIDVLQQELPNEYLYFYFNHQAIITSIARHGCARGETIQNINQRMLDELRANQSASIEQQFAIFAHHLLERENSYFAIESDGRRDNHYKALSLPEFIAAPDTGGYSGIALNIIRGLQNKPAWPMTILVKNNDSIRQLHPDDVIEITCDMHDGKIMPRRVDDLPAYQSHIISTIKRFENLTIHAIEQRCKKSAIRALMVHPLINDYTIATQILNELLAEYQAYTGEWR</sequence>
<dbReference type="InterPro" id="IPR022616">
    <property type="entry name" value="Glyco_hydro_4_C"/>
</dbReference>
<dbReference type="RefSeq" id="WP_106924603.1">
    <property type="nucleotide sequence ID" value="NZ_CABMMU010000002.1"/>
</dbReference>
<dbReference type="GO" id="GO:0005975">
    <property type="term" value="P:carbohydrate metabolic process"/>
    <property type="evidence" value="ECO:0007669"/>
    <property type="project" value="InterPro"/>
</dbReference>
<dbReference type="SUPFAM" id="SSF51735">
    <property type="entry name" value="NAD(P)-binding Rossmann-fold domains"/>
    <property type="match status" value="1"/>
</dbReference>
<evidence type="ECO:0000256" key="1">
    <source>
        <dbReference type="ARBA" id="ARBA00010141"/>
    </source>
</evidence>
<dbReference type="PRINTS" id="PR00732">
    <property type="entry name" value="GLHYDRLASE4"/>
</dbReference>
<evidence type="ECO:0000256" key="5">
    <source>
        <dbReference type="ARBA" id="ARBA00023211"/>
    </source>
</evidence>
<evidence type="ECO:0000256" key="6">
    <source>
        <dbReference type="ARBA" id="ARBA00023295"/>
    </source>
</evidence>
<dbReference type="Proteomes" id="UP000240892">
    <property type="component" value="Unassembled WGS sequence"/>
</dbReference>
<dbReference type="Pfam" id="PF02056">
    <property type="entry name" value="Glyco_hydro_4"/>
    <property type="match status" value="1"/>
</dbReference>